<proteinExistence type="inferred from homology"/>
<dbReference type="AlphaFoldDB" id="A0AA35W8M0"/>
<dbReference type="CDD" id="cd19082">
    <property type="entry name" value="AKR_AKR10A1_2"/>
    <property type="match status" value="1"/>
</dbReference>
<comment type="caution">
    <text evidence="4">The sequence shown here is derived from an EMBL/GenBank/DDBJ whole genome shotgun (WGS) entry which is preliminary data.</text>
</comment>
<dbReference type="InterPro" id="IPR036812">
    <property type="entry name" value="NAD(P)_OxRdtase_dom_sf"/>
</dbReference>
<dbReference type="EMBL" id="CASHTH010001169">
    <property type="protein sequence ID" value="CAI8012203.1"/>
    <property type="molecule type" value="Genomic_DNA"/>
</dbReference>
<protein>
    <submittedName>
        <fullName evidence="4">Norsolorinic acid reductase B</fullName>
    </submittedName>
</protein>
<evidence type="ECO:0000313" key="5">
    <source>
        <dbReference type="Proteomes" id="UP001174909"/>
    </source>
</evidence>
<reference evidence="4" key="1">
    <citation type="submission" date="2023-03" db="EMBL/GenBank/DDBJ databases">
        <authorList>
            <person name="Steffen K."/>
            <person name="Cardenas P."/>
        </authorList>
    </citation>
    <scope>NUCLEOTIDE SEQUENCE</scope>
</reference>
<dbReference type="InterPro" id="IPR023210">
    <property type="entry name" value="NADP_OxRdtase_dom"/>
</dbReference>
<name>A0AA35W8M0_GEOBA</name>
<organism evidence="4 5">
    <name type="scientific">Geodia barretti</name>
    <name type="common">Barrett's horny sponge</name>
    <dbReference type="NCBI Taxonomy" id="519541"/>
    <lineage>
        <taxon>Eukaryota</taxon>
        <taxon>Metazoa</taxon>
        <taxon>Porifera</taxon>
        <taxon>Demospongiae</taxon>
        <taxon>Heteroscleromorpha</taxon>
        <taxon>Tetractinellida</taxon>
        <taxon>Astrophorina</taxon>
        <taxon>Geodiidae</taxon>
        <taxon>Geodia</taxon>
    </lineage>
</organism>
<dbReference type="InterPro" id="IPR050523">
    <property type="entry name" value="AKR_Detox_Biosynth"/>
</dbReference>
<dbReference type="InterPro" id="IPR020471">
    <property type="entry name" value="AKR"/>
</dbReference>
<evidence type="ECO:0000259" key="3">
    <source>
        <dbReference type="Pfam" id="PF00248"/>
    </source>
</evidence>
<dbReference type="Gene3D" id="3.20.20.100">
    <property type="entry name" value="NADP-dependent oxidoreductase domain"/>
    <property type="match status" value="1"/>
</dbReference>
<dbReference type="PRINTS" id="PR00069">
    <property type="entry name" value="ALDKETRDTASE"/>
</dbReference>
<dbReference type="PANTHER" id="PTHR43364:SF4">
    <property type="entry name" value="NAD(P)-LINKED OXIDOREDUCTASE SUPERFAMILY PROTEIN"/>
    <property type="match status" value="1"/>
</dbReference>
<keyword evidence="1" id="KW-0560">Oxidoreductase</keyword>
<feature type="domain" description="NADP-dependent oxidoreductase" evidence="3">
    <location>
        <begin position="16"/>
        <end position="305"/>
    </location>
</feature>
<evidence type="ECO:0000256" key="2">
    <source>
        <dbReference type="ARBA" id="ARBA00038157"/>
    </source>
</evidence>
<evidence type="ECO:0000256" key="1">
    <source>
        <dbReference type="ARBA" id="ARBA00023002"/>
    </source>
</evidence>
<dbReference type="GO" id="GO:0016491">
    <property type="term" value="F:oxidoreductase activity"/>
    <property type="evidence" value="ECO:0007669"/>
    <property type="project" value="UniProtKB-KW"/>
</dbReference>
<accession>A0AA35W8M0</accession>
<dbReference type="GO" id="GO:0005829">
    <property type="term" value="C:cytosol"/>
    <property type="evidence" value="ECO:0007669"/>
    <property type="project" value="TreeGrafter"/>
</dbReference>
<keyword evidence="5" id="KW-1185">Reference proteome</keyword>
<comment type="similarity">
    <text evidence="2">Belongs to the aldo/keto reductase family. Aldo/keto reductase 2 subfamily.</text>
</comment>
<gene>
    <name evidence="4" type="ORF">GBAR_LOCUS7834</name>
</gene>
<dbReference type="PANTHER" id="PTHR43364">
    <property type="entry name" value="NADH-SPECIFIC METHYLGLYOXAL REDUCTASE-RELATED"/>
    <property type="match status" value="1"/>
</dbReference>
<dbReference type="Proteomes" id="UP001174909">
    <property type="component" value="Unassembled WGS sequence"/>
</dbReference>
<evidence type="ECO:0000313" key="4">
    <source>
        <dbReference type="EMBL" id="CAI8012203.1"/>
    </source>
</evidence>
<dbReference type="SUPFAM" id="SSF51430">
    <property type="entry name" value="NAD(P)-linked oxidoreductase"/>
    <property type="match status" value="1"/>
</dbReference>
<dbReference type="Pfam" id="PF00248">
    <property type="entry name" value="Aldo_ket_red"/>
    <property type="match status" value="1"/>
</dbReference>
<sequence length="316" mass="35304">MKHIKIPGISKDLSHLILGSMMFSPVKFDYSTEMLDAFFEAGGNSLDTAHGYGGGDSEMLIGLWMQQRGNRDDIFLIDKGGHPQGRVPRPRLSPEEIKADLDESLTRLRTDYIDLYMLHRDDPVIPVSTIIDYLNKEIGAGRIRAIAASNWQPQRIIDANAYASEHGLAGFVSCSNNISLAVPMEPMWGGCVCVDDTARAWHQESQFPLMPWSSQARGFFSGAFTPENRDNRDMVRVYYNDENFERLTRAKKLGEKYGYSPIQVSLAYCLNISFPVLPIVGPANLTEMDSSLGAMRLELSDAEMGWLNLETDGDPL</sequence>